<evidence type="ECO:0000259" key="1">
    <source>
        <dbReference type="Pfam" id="PF06985"/>
    </source>
</evidence>
<dbReference type="InterPro" id="IPR052895">
    <property type="entry name" value="HetReg/Transcr_Mod"/>
</dbReference>
<dbReference type="EMBL" id="ML976990">
    <property type="protein sequence ID" value="KAF1957067.1"/>
    <property type="molecule type" value="Genomic_DNA"/>
</dbReference>
<reference evidence="2" key="1">
    <citation type="journal article" date="2020" name="Stud. Mycol.">
        <title>101 Dothideomycetes genomes: a test case for predicting lifestyles and emergence of pathogens.</title>
        <authorList>
            <person name="Haridas S."/>
            <person name="Albert R."/>
            <person name="Binder M."/>
            <person name="Bloem J."/>
            <person name="Labutti K."/>
            <person name="Salamov A."/>
            <person name="Andreopoulos B."/>
            <person name="Baker S."/>
            <person name="Barry K."/>
            <person name="Bills G."/>
            <person name="Bluhm B."/>
            <person name="Cannon C."/>
            <person name="Castanera R."/>
            <person name="Culley D."/>
            <person name="Daum C."/>
            <person name="Ezra D."/>
            <person name="Gonzalez J."/>
            <person name="Henrissat B."/>
            <person name="Kuo A."/>
            <person name="Liang C."/>
            <person name="Lipzen A."/>
            <person name="Lutzoni F."/>
            <person name="Magnuson J."/>
            <person name="Mondo S."/>
            <person name="Nolan M."/>
            <person name="Ohm R."/>
            <person name="Pangilinan J."/>
            <person name="Park H.-J."/>
            <person name="Ramirez L."/>
            <person name="Alfaro M."/>
            <person name="Sun H."/>
            <person name="Tritt A."/>
            <person name="Yoshinaga Y."/>
            <person name="Zwiers L.-H."/>
            <person name="Turgeon B."/>
            <person name="Goodwin S."/>
            <person name="Spatafora J."/>
            <person name="Crous P."/>
            <person name="Grigoriev I."/>
        </authorList>
    </citation>
    <scope>NUCLEOTIDE SEQUENCE</scope>
    <source>
        <strain evidence="2">CBS 675.92</strain>
    </source>
</reference>
<dbReference type="Pfam" id="PF06985">
    <property type="entry name" value="HET"/>
    <property type="match status" value="1"/>
</dbReference>
<dbReference type="OrthoDB" id="2157530at2759"/>
<sequence length="126" mass="14440">IRVLKLKLGTAYMEIRCSLVHISLGDEEHIPYEAISYTWGKYYANPLHDGRVAGQLSQYIVCNGTWTRVSSSLSHALQTFRLPDRARILWADALCINQQDDEEKSYQVGLMQSIYRRAAHVLVWIG</sequence>
<keyword evidence="3" id="KW-1185">Reference proteome</keyword>
<dbReference type="AlphaFoldDB" id="A0A6A5U7F9"/>
<dbReference type="PANTHER" id="PTHR24148">
    <property type="entry name" value="ANKYRIN REPEAT DOMAIN-CONTAINING PROTEIN 39 HOMOLOG-RELATED"/>
    <property type="match status" value="1"/>
</dbReference>
<accession>A0A6A5U7F9</accession>
<evidence type="ECO:0000313" key="3">
    <source>
        <dbReference type="Proteomes" id="UP000800035"/>
    </source>
</evidence>
<organism evidence="2 3">
    <name type="scientific">Byssothecium circinans</name>
    <dbReference type="NCBI Taxonomy" id="147558"/>
    <lineage>
        <taxon>Eukaryota</taxon>
        <taxon>Fungi</taxon>
        <taxon>Dikarya</taxon>
        <taxon>Ascomycota</taxon>
        <taxon>Pezizomycotina</taxon>
        <taxon>Dothideomycetes</taxon>
        <taxon>Pleosporomycetidae</taxon>
        <taxon>Pleosporales</taxon>
        <taxon>Massarineae</taxon>
        <taxon>Massarinaceae</taxon>
        <taxon>Byssothecium</taxon>
    </lineage>
</organism>
<feature type="non-terminal residue" evidence="2">
    <location>
        <position position="1"/>
    </location>
</feature>
<dbReference type="InterPro" id="IPR010730">
    <property type="entry name" value="HET"/>
</dbReference>
<dbReference type="PANTHER" id="PTHR24148:SF64">
    <property type="entry name" value="HETEROKARYON INCOMPATIBILITY DOMAIN-CONTAINING PROTEIN"/>
    <property type="match status" value="1"/>
</dbReference>
<evidence type="ECO:0000313" key="2">
    <source>
        <dbReference type="EMBL" id="KAF1957067.1"/>
    </source>
</evidence>
<gene>
    <name evidence="2" type="ORF">CC80DRAFT_395370</name>
</gene>
<name>A0A6A5U7F9_9PLEO</name>
<protein>
    <submittedName>
        <fullName evidence="2">HET-domain-containing protein</fullName>
    </submittedName>
</protein>
<feature type="non-terminal residue" evidence="2">
    <location>
        <position position="126"/>
    </location>
</feature>
<proteinExistence type="predicted"/>
<feature type="domain" description="Heterokaryon incompatibility" evidence="1">
    <location>
        <begin position="32"/>
        <end position="126"/>
    </location>
</feature>
<dbReference type="Proteomes" id="UP000800035">
    <property type="component" value="Unassembled WGS sequence"/>
</dbReference>